<sequence length="288" mass="32835">MAGRTLLESEDQAADDLLAIDLRVRLLECVVVGSLPSSANFAQRIQQLSGNQSGSNLPSTQASVGHRAERVLSELRNILDNKPNEAIRRFVESYDLNEPLLHIPNPLLNQRECHASTSLSLQEKLELVLEADSEITQLERDLREIELLDQRGFTGSGRLTGELSLHKAFVRLFSSIFKIPKFFFLFLLQTLVEGNFSTEDISQDVLIPLEECKRVIFDLESRATDAMSHYDSYVSKFSQLNEMSIRNLDYIDRLNMERLTKRKIFYTLLLTWVNDVDGWKTENANIIG</sequence>
<keyword evidence="1" id="KW-0175">Coiled coil</keyword>
<feature type="coiled-coil region" evidence="1">
    <location>
        <begin position="121"/>
        <end position="148"/>
    </location>
</feature>
<organism evidence="2 3">
    <name type="scientific">Phakopsora pachyrhizi</name>
    <name type="common">Asian soybean rust disease fungus</name>
    <dbReference type="NCBI Taxonomy" id="170000"/>
    <lineage>
        <taxon>Eukaryota</taxon>
        <taxon>Fungi</taxon>
        <taxon>Dikarya</taxon>
        <taxon>Basidiomycota</taxon>
        <taxon>Pucciniomycotina</taxon>
        <taxon>Pucciniomycetes</taxon>
        <taxon>Pucciniales</taxon>
        <taxon>Phakopsoraceae</taxon>
        <taxon>Phakopsora</taxon>
    </lineage>
</organism>
<accession>A0AAV0BFD4</accession>
<protein>
    <submittedName>
        <fullName evidence="2">Uncharacterized protein</fullName>
    </submittedName>
</protein>
<gene>
    <name evidence="2" type="ORF">PPACK8108_LOCUS20216</name>
</gene>
<comment type="caution">
    <text evidence="2">The sequence shown here is derived from an EMBL/GenBank/DDBJ whole genome shotgun (WGS) entry which is preliminary data.</text>
</comment>
<keyword evidence="3" id="KW-1185">Reference proteome</keyword>
<dbReference type="AlphaFoldDB" id="A0AAV0BFD4"/>
<name>A0AAV0BFD4_PHAPC</name>
<proteinExistence type="predicted"/>
<evidence type="ECO:0000313" key="2">
    <source>
        <dbReference type="EMBL" id="CAH7685648.1"/>
    </source>
</evidence>
<evidence type="ECO:0000313" key="3">
    <source>
        <dbReference type="Proteomes" id="UP001153365"/>
    </source>
</evidence>
<reference evidence="2" key="1">
    <citation type="submission" date="2022-06" db="EMBL/GenBank/DDBJ databases">
        <authorList>
            <consortium name="SYNGENTA / RWTH Aachen University"/>
        </authorList>
    </citation>
    <scope>NUCLEOTIDE SEQUENCE</scope>
</reference>
<dbReference type="Proteomes" id="UP001153365">
    <property type="component" value="Unassembled WGS sequence"/>
</dbReference>
<dbReference type="EMBL" id="CALTRL010005740">
    <property type="protein sequence ID" value="CAH7685648.1"/>
    <property type="molecule type" value="Genomic_DNA"/>
</dbReference>
<evidence type="ECO:0000256" key="1">
    <source>
        <dbReference type="SAM" id="Coils"/>
    </source>
</evidence>